<reference evidence="1" key="2">
    <citation type="submission" date="2022-01" db="EMBL/GenBank/DDBJ databases">
        <authorList>
            <person name="Yamashiro T."/>
            <person name="Shiraishi A."/>
            <person name="Satake H."/>
            <person name="Nakayama K."/>
        </authorList>
    </citation>
    <scope>NUCLEOTIDE SEQUENCE</scope>
</reference>
<evidence type="ECO:0000313" key="1">
    <source>
        <dbReference type="EMBL" id="GJT61819.1"/>
    </source>
</evidence>
<name>A0ABQ5FFP6_9ASTR</name>
<reference evidence="1" key="1">
    <citation type="journal article" date="2022" name="Int. J. Mol. Sci.">
        <title>Draft Genome of Tanacetum Coccineum: Genomic Comparison of Closely Related Tanacetum-Family Plants.</title>
        <authorList>
            <person name="Yamashiro T."/>
            <person name="Shiraishi A."/>
            <person name="Nakayama K."/>
            <person name="Satake H."/>
        </authorList>
    </citation>
    <scope>NUCLEOTIDE SEQUENCE</scope>
</reference>
<evidence type="ECO:0000313" key="2">
    <source>
        <dbReference type="Proteomes" id="UP001151760"/>
    </source>
</evidence>
<protein>
    <submittedName>
        <fullName evidence="1">Uncharacterized protein</fullName>
    </submittedName>
</protein>
<proteinExistence type="predicted"/>
<keyword evidence="2" id="KW-1185">Reference proteome</keyword>
<organism evidence="1 2">
    <name type="scientific">Tanacetum coccineum</name>
    <dbReference type="NCBI Taxonomy" id="301880"/>
    <lineage>
        <taxon>Eukaryota</taxon>
        <taxon>Viridiplantae</taxon>
        <taxon>Streptophyta</taxon>
        <taxon>Embryophyta</taxon>
        <taxon>Tracheophyta</taxon>
        <taxon>Spermatophyta</taxon>
        <taxon>Magnoliopsida</taxon>
        <taxon>eudicotyledons</taxon>
        <taxon>Gunneridae</taxon>
        <taxon>Pentapetalae</taxon>
        <taxon>asterids</taxon>
        <taxon>campanulids</taxon>
        <taxon>Asterales</taxon>
        <taxon>Asteraceae</taxon>
        <taxon>Asteroideae</taxon>
        <taxon>Anthemideae</taxon>
        <taxon>Anthemidinae</taxon>
        <taxon>Tanacetum</taxon>
    </lineage>
</organism>
<sequence>MLDQKTRKKKSVSLKSRIPFLGLSSAIQSLPMGNSNLIGVDGWMYGLEKVPVIMEIAVLPQNLFKEVKPSGYLGDISVTATYTLTSKTKLRLDLEAVLENKRTLHRLLYRNPPIKSTEVSNERALNTWFEVSRY</sequence>
<accession>A0ABQ5FFP6</accession>
<comment type="caution">
    <text evidence="1">The sequence shown here is derived from an EMBL/GenBank/DDBJ whole genome shotgun (WGS) entry which is preliminary data.</text>
</comment>
<dbReference type="EMBL" id="BQNB010017320">
    <property type="protein sequence ID" value="GJT61819.1"/>
    <property type="molecule type" value="Genomic_DNA"/>
</dbReference>
<gene>
    <name evidence="1" type="ORF">Tco_1005352</name>
</gene>
<dbReference type="Proteomes" id="UP001151760">
    <property type="component" value="Unassembled WGS sequence"/>
</dbReference>